<evidence type="ECO:0000313" key="1">
    <source>
        <dbReference type="EMBL" id="TGD59657.1"/>
    </source>
</evidence>
<organism evidence="1 2">
    <name type="scientific">Flavobacterium humi</name>
    <dbReference type="NCBI Taxonomy" id="2562683"/>
    <lineage>
        <taxon>Bacteria</taxon>
        <taxon>Pseudomonadati</taxon>
        <taxon>Bacteroidota</taxon>
        <taxon>Flavobacteriia</taxon>
        <taxon>Flavobacteriales</taxon>
        <taxon>Flavobacteriaceae</taxon>
        <taxon>Flavobacterium</taxon>
    </lineage>
</organism>
<dbReference type="SUPFAM" id="SSF47413">
    <property type="entry name" value="lambda repressor-like DNA-binding domains"/>
    <property type="match status" value="1"/>
</dbReference>
<dbReference type="Proteomes" id="UP000297407">
    <property type="component" value="Unassembled WGS sequence"/>
</dbReference>
<reference evidence="1 2" key="1">
    <citation type="submission" date="2019-04" db="EMBL/GenBank/DDBJ databases">
        <title>Flavobacterium sp. strain DS2-A Genome sequencing and assembly.</title>
        <authorList>
            <person name="Kim I."/>
        </authorList>
    </citation>
    <scope>NUCLEOTIDE SEQUENCE [LARGE SCALE GENOMIC DNA]</scope>
    <source>
        <strain evidence="1 2">DS2-A</strain>
    </source>
</reference>
<dbReference type="GO" id="GO:0003677">
    <property type="term" value="F:DNA binding"/>
    <property type="evidence" value="ECO:0007669"/>
    <property type="project" value="InterPro"/>
</dbReference>
<dbReference type="RefSeq" id="WP_135524864.1">
    <property type="nucleotide sequence ID" value="NZ_SRLH01000001.1"/>
</dbReference>
<proteinExistence type="predicted"/>
<dbReference type="InterPro" id="IPR010982">
    <property type="entry name" value="Lambda_DNA-bd_dom_sf"/>
</dbReference>
<name>A0A4Z0LCR0_9FLAO</name>
<comment type="caution">
    <text evidence="1">The sequence shown here is derived from an EMBL/GenBank/DDBJ whole genome shotgun (WGS) entry which is preliminary data.</text>
</comment>
<accession>A0A4Z0LCR0</accession>
<keyword evidence="2" id="KW-1185">Reference proteome</keyword>
<evidence type="ECO:0000313" key="2">
    <source>
        <dbReference type="Proteomes" id="UP000297407"/>
    </source>
</evidence>
<dbReference type="AlphaFoldDB" id="A0A4Z0LCR0"/>
<sequence length="173" mass="19769">MIKSHLFREALGLTQEETAMLLKITISQLAMFEIGQRDLPVNAKLQLIKMHNHVIAKQQEKMQHPIVRNDAAKIKEIIAKELLDNQYAQLVLERKIKEAKHKYNKSISALQLAEYLDSLPAEGEIPDKGLTEIIHDKAIRGIEKYGLPVQMKYSIKLQALQNHQKELEKSGKA</sequence>
<dbReference type="OrthoDB" id="1359946at2"/>
<dbReference type="EMBL" id="SRLH01000001">
    <property type="protein sequence ID" value="TGD59657.1"/>
    <property type="molecule type" value="Genomic_DNA"/>
</dbReference>
<gene>
    <name evidence="1" type="ORF">E4635_01620</name>
</gene>
<protein>
    <submittedName>
        <fullName evidence="1">XRE family transcriptional regulator</fullName>
    </submittedName>
</protein>